<dbReference type="Pfam" id="PF07726">
    <property type="entry name" value="AAA_3"/>
    <property type="match status" value="1"/>
</dbReference>
<name>C4FGE0_9BIFI</name>
<accession>C4FGE0</accession>
<dbReference type="InterPro" id="IPR011703">
    <property type="entry name" value="ATPase_AAA-3"/>
</dbReference>
<dbReference type="SUPFAM" id="SSF52540">
    <property type="entry name" value="P-loop containing nucleoside triphosphate hydrolases"/>
    <property type="match status" value="1"/>
</dbReference>
<protein>
    <submittedName>
        <fullName evidence="4">ATPase family associated with various cellular activities (AAA)</fullName>
    </submittedName>
</protein>
<dbReference type="InterPro" id="IPR050764">
    <property type="entry name" value="CbbQ/NirQ/NorQ/GpvN"/>
</dbReference>
<evidence type="ECO:0000256" key="1">
    <source>
        <dbReference type="SAM" id="MobiDB-lite"/>
    </source>
</evidence>
<dbReference type="PANTHER" id="PTHR42759:SF5">
    <property type="entry name" value="METHANOL DEHYDROGENASE REGULATOR"/>
    <property type="match status" value="1"/>
</dbReference>
<dbReference type="GO" id="GO:0005524">
    <property type="term" value="F:ATP binding"/>
    <property type="evidence" value="ECO:0007669"/>
    <property type="project" value="InterPro"/>
</dbReference>
<dbReference type="GO" id="GO:0016887">
    <property type="term" value="F:ATP hydrolysis activity"/>
    <property type="evidence" value="ECO:0007669"/>
    <property type="project" value="InterPro"/>
</dbReference>
<sequence>MPEAGRNQPRPHTDANADTDADTDANTLLGAIPATDRSSYVSPDGNGDTPPAAAPENVEAFQRAFAELSERIAADIIGKPTAIRQLLTVLFAGGHLLLEDEPGTGKTRLARTTAHTIGSTFGRIQFTPDLLPSDVLGVTLYDQSTGTFSWRKGPVFASLVLADEINRASPKTQSALLEVMEEEQITIDGTTYDVPQPFMVIATQNPSGHLGTYALPEAQMDRFMMRISLGHPERESALLILRNASHRKCVETTDSDGFRPPDNQSSGSGSPSSDAPAHASSWMLAMRGIAERVHVDDAIGEYIVRLVEQTRCDSQVASGASMRGALALLRCARVAAAANGRDYVLPDDVMEHVVAVLAHRLALTDEAACAEIRQEDVVRRISEQVPVPSMGGERALP</sequence>
<gene>
    <name evidence="4" type="ORF">BIFANG_03410</name>
</gene>
<feature type="compositionally biased region" description="Low complexity" evidence="1">
    <location>
        <begin position="265"/>
        <end position="277"/>
    </location>
</feature>
<dbReference type="PANTHER" id="PTHR42759">
    <property type="entry name" value="MOXR FAMILY PROTEIN"/>
    <property type="match status" value="1"/>
</dbReference>
<feature type="region of interest" description="Disordered" evidence="1">
    <location>
        <begin position="251"/>
        <end position="277"/>
    </location>
</feature>
<dbReference type="eggNOG" id="COG0714">
    <property type="taxonomic scope" value="Bacteria"/>
</dbReference>
<dbReference type="RefSeq" id="WP_003827084.1">
    <property type="nucleotide sequence ID" value="NZ_GG663535.1"/>
</dbReference>
<keyword evidence="5" id="KW-1185">Reference proteome</keyword>
<evidence type="ECO:0000259" key="3">
    <source>
        <dbReference type="Pfam" id="PF17863"/>
    </source>
</evidence>
<dbReference type="InterPro" id="IPR041628">
    <property type="entry name" value="ChlI/MoxR_AAA_lid"/>
</dbReference>
<dbReference type="KEGG" id="bang:BBAG_1231"/>
<dbReference type="EMBL" id="ABYS02000009">
    <property type="protein sequence ID" value="EEP20836.1"/>
    <property type="molecule type" value="Genomic_DNA"/>
</dbReference>
<dbReference type="HOGENOM" id="CLU_034716_2_0_11"/>
<dbReference type="Gene3D" id="1.10.8.80">
    <property type="entry name" value="Magnesium chelatase subunit I, C-Terminal domain"/>
    <property type="match status" value="1"/>
</dbReference>
<evidence type="ECO:0000313" key="4">
    <source>
        <dbReference type="EMBL" id="EEP20836.1"/>
    </source>
</evidence>
<proteinExistence type="predicted"/>
<evidence type="ECO:0000313" key="5">
    <source>
        <dbReference type="Proteomes" id="UP000006408"/>
    </source>
</evidence>
<comment type="caution">
    <text evidence="4">The sequence shown here is derived from an EMBL/GenBank/DDBJ whole genome shotgun (WGS) entry which is preliminary data.</text>
</comment>
<dbReference type="AlphaFoldDB" id="C4FGE0"/>
<feature type="domain" description="ChlI/MoxR AAA lid" evidence="3">
    <location>
        <begin position="309"/>
        <end position="380"/>
    </location>
</feature>
<dbReference type="InterPro" id="IPR027417">
    <property type="entry name" value="P-loop_NTPase"/>
</dbReference>
<evidence type="ECO:0000259" key="2">
    <source>
        <dbReference type="Pfam" id="PF07726"/>
    </source>
</evidence>
<reference evidence="4" key="1">
    <citation type="submission" date="2009-04" db="EMBL/GenBank/DDBJ databases">
        <authorList>
            <person name="Weinstock G."/>
            <person name="Sodergren E."/>
            <person name="Clifton S."/>
            <person name="Fulton L."/>
            <person name="Fulton B."/>
            <person name="Courtney L."/>
            <person name="Fronick C."/>
            <person name="Harrison M."/>
            <person name="Strong C."/>
            <person name="Farmer C."/>
            <person name="Delahaunty K."/>
            <person name="Markovic C."/>
            <person name="Hall O."/>
            <person name="Minx P."/>
            <person name="Tomlinson C."/>
            <person name="Mitreva M."/>
            <person name="Nelson J."/>
            <person name="Hou S."/>
            <person name="Wollam A."/>
            <person name="Pepin K.H."/>
            <person name="Johnson M."/>
            <person name="Bhonagiri V."/>
            <person name="Nash W.E."/>
            <person name="Warren W."/>
            <person name="Chinwalla A."/>
            <person name="Mardis E.R."/>
            <person name="Wilson R.K."/>
        </authorList>
    </citation>
    <scope>NUCLEOTIDE SEQUENCE [LARGE SCALE GENOMIC DNA]</scope>
    <source>
        <strain evidence="4">DSM 20098</strain>
    </source>
</reference>
<feature type="region of interest" description="Disordered" evidence="1">
    <location>
        <begin position="1"/>
        <end position="54"/>
    </location>
</feature>
<dbReference type="PATRIC" id="fig|518635.17.peg.1300"/>
<dbReference type="Proteomes" id="UP000006408">
    <property type="component" value="Unassembled WGS sequence"/>
</dbReference>
<organism evidence="4 5">
    <name type="scientific">Bifidobacterium angulatum DSM 20098 = JCM 7096</name>
    <dbReference type="NCBI Taxonomy" id="518635"/>
    <lineage>
        <taxon>Bacteria</taxon>
        <taxon>Bacillati</taxon>
        <taxon>Actinomycetota</taxon>
        <taxon>Actinomycetes</taxon>
        <taxon>Bifidobacteriales</taxon>
        <taxon>Bifidobacteriaceae</taxon>
        <taxon>Bifidobacterium</taxon>
    </lineage>
</organism>
<dbReference type="Pfam" id="PF17863">
    <property type="entry name" value="AAA_lid_2"/>
    <property type="match status" value="1"/>
</dbReference>
<dbReference type="Gene3D" id="3.40.50.300">
    <property type="entry name" value="P-loop containing nucleotide triphosphate hydrolases"/>
    <property type="match status" value="1"/>
</dbReference>
<dbReference type="CDD" id="cd00009">
    <property type="entry name" value="AAA"/>
    <property type="match status" value="1"/>
</dbReference>
<dbReference type="STRING" id="1683.Bang102_000215"/>
<feature type="domain" description="ATPase AAA-3" evidence="2">
    <location>
        <begin position="95"/>
        <end position="225"/>
    </location>
</feature>